<dbReference type="RefSeq" id="XP_004368197.1">
    <property type="nucleotide sequence ID" value="XM_004368140.1"/>
</dbReference>
<organism evidence="3 4">
    <name type="scientific">Acanthamoeba castellanii (strain ATCC 30010 / Neff)</name>
    <dbReference type="NCBI Taxonomy" id="1257118"/>
    <lineage>
        <taxon>Eukaryota</taxon>
        <taxon>Amoebozoa</taxon>
        <taxon>Discosea</taxon>
        <taxon>Longamoebia</taxon>
        <taxon>Centramoebida</taxon>
        <taxon>Acanthamoebidae</taxon>
        <taxon>Acanthamoeba</taxon>
    </lineage>
</organism>
<dbReference type="SUPFAM" id="SSF52821">
    <property type="entry name" value="Rhodanese/Cell cycle control phosphatase"/>
    <property type="match status" value="1"/>
</dbReference>
<keyword evidence="4" id="KW-1185">Reference proteome</keyword>
<dbReference type="KEGG" id="acan:ACA1_295270"/>
<evidence type="ECO:0000313" key="4">
    <source>
        <dbReference type="Proteomes" id="UP000011083"/>
    </source>
</evidence>
<gene>
    <name evidence="3" type="ORF">ACA1_295270</name>
</gene>
<dbReference type="Pfam" id="PF00581">
    <property type="entry name" value="Rhodanese"/>
    <property type="match status" value="1"/>
</dbReference>
<accession>L8HJQ3</accession>
<feature type="compositionally biased region" description="Basic residues" evidence="1">
    <location>
        <begin position="97"/>
        <end position="108"/>
    </location>
</feature>
<dbReference type="Proteomes" id="UP000011083">
    <property type="component" value="Unassembled WGS sequence"/>
</dbReference>
<dbReference type="VEuPathDB" id="AmoebaDB:ACA1_295270"/>
<feature type="region of interest" description="Disordered" evidence="1">
    <location>
        <begin position="96"/>
        <end position="125"/>
    </location>
</feature>
<dbReference type="AlphaFoldDB" id="L8HJQ3"/>
<proteinExistence type="predicted"/>
<sequence>VQQTTPSTASASGLRRRCHEGGSAAAAAVAGGHVAGHGAWPLPHHPRIRVRRGGAVLAGGRKALPRLHTAHLDGRGAPQAHAHRVWLCAPAAPPPRRIPRVRPHRHSPGVRGNSGPGASRAGGVQHCGGAHVVSKGTEGASPSDIGVRLGYEVEMAAMGQPLQQHLVGELEKLQEEEEEELQLGQISPDALKEQLDAYTVVDVREREEYEREHVAGAINLPLGRLLSMAATDLAGLLALLPRQQVVVYCRQGYRGALAQKELHPLGVSRIVYNLQGGWEGWNAAA</sequence>
<protein>
    <submittedName>
        <fullName evidence="3">Rhodaneselike domain containing protein</fullName>
    </submittedName>
</protein>
<reference evidence="3 4" key="1">
    <citation type="journal article" date="2013" name="Genome Biol.">
        <title>Genome of Acanthamoeba castellanii highlights extensive lateral gene transfer and early evolution of tyrosine kinase signaling.</title>
        <authorList>
            <person name="Clarke M."/>
            <person name="Lohan A.J."/>
            <person name="Liu B."/>
            <person name="Lagkouvardos I."/>
            <person name="Roy S."/>
            <person name="Zafar N."/>
            <person name="Bertelli C."/>
            <person name="Schilde C."/>
            <person name="Kianianmomeni A."/>
            <person name="Burglin T.R."/>
            <person name="Frech C."/>
            <person name="Turcotte B."/>
            <person name="Kopec K.O."/>
            <person name="Synnott J.M."/>
            <person name="Choo C."/>
            <person name="Paponov I."/>
            <person name="Finkler A."/>
            <person name="Soon Heng Tan C."/>
            <person name="Hutchins A.P."/>
            <person name="Weinmeier T."/>
            <person name="Rattei T."/>
            <person name="Chu J.S."/>
            <person name="Gimenez G."/>
            <person name="Irimia M."/>
            <person name="Rigden D.J."/>
            <person name="Fitzpatrick D.A."/>
            <person name="Lorenzo-Morales J."/>
            <person name="Bateman A."/>
            <person name="Chiu C.H."/>
            <person name="Tang P."/>
            <person name="Hegemann P."/>
            <person name="Fromm H."/>
            <person name="Raoult D."/>
            <person name="Greub G."/>
            <person name="Miranda-Saavedra D."/>
            <person name="Chen N."/>
            <person name="Nash P."/>
            <person name="Ginger M.L."/>
            <person name="Horn M."/>
            <person name="Schaap P."/>
            <person name="Caler L."/>
            <person name="Loftus B."/>
        </authorList>
    </citation>
    <scope>NUCLEOTIDE SEQUENCE [LARGE SCALE GENOMIC DNA]</scope>
    <source>
        <strain evidence="3 4">Neff</strain>
    </source>
</reference>
<dbReference type="PANTHER" id="PTHR43031">
    <property type="entry name" value="FAD-DEPENDENT OXIDOREDUCTASE"/>
    <property type="match status" value="1"/>
</dbReference>
<dbReference type="InterPro" id="IPR036873">
    <property type="entry name" value="Rhodanese-like_dom_sf"/>
</dbReference>
<dbReference type="CDD" id="cd00158">
    <property type="entry name" value="RHOD"/>
    <property type="match status" value="1"/>
</dbReference>
<dbReference type="InterPro" id="IPR001763">
    <property type="entry name" value="Rhodanese-like_dom"/>
</dbReference>
<evidence type="ECO:0000259" key="2">
    <source>
        <dbReference type="PROSITE" id="PS50206"/>
    </source>
</evidence>
<dbReference type="EMBL" id="KB007805">
    <property type="protein sequence ID" value="ELR25442.1"/>
    <property type="molecule type" value="Genomic_DNA"/>
</dbReference>
<evidence type="ECO:0000256" key="1">
    <source>
        <dbReference type="SAM" id="MobiDB-lite"/>
    </source>
</evidence>
<evidence type="ECO:0000313" key="3">
    <source>
        <dbReference type="EMBL" id="ELR25442.1"/>
    </source>
</evidence>
<feature type="domain" description="Rhodanese" evidence="2">
    <location>
        <begin position="194"/>
        <end position="283"/>
    </location>
</feature>
<feature type="non-terminal residue" evidence="3">
    <location>
        <position position="285"/>
    </location>
</feature>
<dbReference type="PANTHER" id="PTHR43031:SF16">
    <property type="entry name" value="OXIDOREDUCTASE"/>
    <property type="match status" value="1"/>
</dbReference>
<dbReference type="InterPro" id="IPR050229">
    <property type="entry name" value="GlpE_sulfurtransferase"/>
</dbReference>
<dbReference type="PROSITE" id="PS50206">
    <property type="entry name" value="RHODANESE_3"/>
    <property type="match status" value="1"/>
</dbReference>
<name>L8HJQ3_ACACF</name>
<dbReference type="SMART" id="SM00450">
    <property type="entry name" value="RHOD"/>
    <property type="match status" value="1"/>
</dbReference>
<dbReference type="Gene3D" id="3.40.250.10">
    <property type="entry name" value="Rhodanese-like domain"/>
    <property type="match status" value="1"/>
</dbReference>
<dbReference type="GeneID" id="14926499"/>